<keyword evidence="2" id="KW-1185">Reference proteome</keyword>
<dbReference type="EMBL" id="AQHR01000110">
    <property type="protein sequence ID" value="EON75101.1"/>
    <property type="molecule type" value="Genomic_DNA"/>
</dbReference>
<evidence type="ECO:0000313" key="2">
    <source>
        <dbReference type="Proteomes" id="UP000013909"/>
    </source>
</evidence>
<reference evidence="1 2" key="1">
    <citation type="submission" date="2013-02" db="EMBL/GenBank/DDBJ databases">
        <title>A novel strain isolated from Lonar lake, Maharashtra, India.</title>
        <authorList>
            <person name="Singh A."/>
        </authorList>
    </citation>
    <scope>NUCLEOTIDE SEQUENCE [LARGE SCALE GENOMIC DNA]</scope>
    <source>
        <strain evidence="1 2">AK24</strain>
    </source>
</reference>
<comment type="caution">
    <text evidence="1">The sequence shown here is derived from an EMBL/GenBank/DDBJ whole genome shotgun (WGS) entry which is preliminary data.</text>
</comment>
<gene>
    <name evidence="1" type="ORF">ADIS_4272</name>
</gene>
<proteinExistence type="predicted"/>
<protein>
    <submittedName>
        <fullName evidence="1">Uncharacterized protein</fullName>
    </submittedName>
</protein>
<organism evidence="1 2">
    <name type="scientific">Lunatimonas lonarensis</name>
    <dbReference type="NCBI Taxonomy" id="1232681"/>
    <lineage>
        <taxon>Bacteria</taxon>
        <taxon>Pseudomonadati</taxon>
        <taxon>Bacteroidota</taxon>
        <taxon>Cytophagia</taxon>
        <taxon>Cytophagales</taxon>
        <taxon>Cyclobacteriaceae</taxon>
    </lineage>
</organism>
<dbReference type="STRING" id="1232681.ADIS_4272"/>
<accession>R7ZLY4</accession>
<evidence type="ECO:0000313" key="1">
    <source>
        <dbReference type="EMBL" id="EON75101.1"/>
    </source>
</evidence>
<sequence length="37" mass="3914">MTEEGEKAAVFDEWAGQKPDAKGWGLTVDGSKTCPAC</sequence>
<dbReference type="Proteomes" id="UP000013909">
    <property type="component" value="Unassembled WGS sequence"/>
</dbReference>
<name>R7ZLY4_9BACT</name>
<dbReference type="AlphaFoldDB" id="R7ZLY4"/>